<feature type="transmembrane region" description="Helical" evidence="1">
    <location>
        <begin position="39"/>
        <end position="60"/>
    </location>
</feature>
<evidence type="ECO:0000313" key="3">
    <source>
        <dbReference type="Proteomes" id="UP001350005"/>
    </source>
</evidence>
<sequence length="122" mass="14303">MKKFIILPFVHIFYYLLTALWPFVHMESFMAVTGPKTDIWLVKTVSLLLLPYILLILYAIKVRWSPFIAVTIILGCSGLAGIDLYYYLKGTIRGIYLVDFCLEVIFIVYWIFYMKACKKKQT</sequence>
<feature type="transmembrane region" description="Helical" evidence="1">
    <location>
        <begin position="12"/>
        <end position="33"/>
    </location>
</feature>
<name>A0ABU7QXD3_9FLAO</name>
<evidence type="ECO:0000313" key="2">
    <source>
        <dbReference type="EMBL" id="MEE6127154.1"/>
    </source>
</evidence>
<protein>
    <submittedName>
        <fullName evidence="2">Uncharacterized protein</fullName>
    </submittedName>
</protein>
<accession>A0ABU7QXD3</accession>
<keyword evidence="1" id="KW-0472">Membrane</keyword>
<reference evidence="2 3" key="1">
    <citation type="submission" date="2024-01" db="EMBL/GenBank/DDBJ databases">
        <title>Whole genome of Chryseobacterium arthrosphaerae NNCa 2741.</title>
        <authorList>
            <person name="Boriskina E.V."/>
            <person name="Gordinskaya N.A."/>
            <person name="Kropotov V.S."/>
            <person name="Alekseeva A.E."/>
            <person name="Makhova M.A."/>
            <person name="Kryazhev D.V."/>
            <person name="Shkurkina I.S."/>
        </authorList>
    </citation>
    <scope>NUCLEOTIDE SEQUENCE [LARGE SCALE GENOMIC DNA]</scope>
    <source>
        <strain evidence="2 3">NNCa 2741</strain>
    </source>
</reference>
<keyword evidence="3" id="KW-1185">Reference proteome</keyword>
<keyword evidence="1" id="KW-1133">Transmembrane helix</keyword>
<comment type="caution">
    <text evidence="2">The sequence shown here is derived from an EMBL/GenBank/DDBJ whole genome shotgun (WGS) entry which is preliminary data.</text>
</comment>
<gene>
    <name evidence="2" type="ORF">V2E39_07115</name>
</gene>
<feature type="transmembrane region" description="Helical" evidence="1">
    <location>
        <begin position="94"/>
        <end position="113"/>
    </location>
</feature>
<dbReference type="RefSeq" id="WP_123841523.1">
    <property type="nucleotide sequence ID" value="NZ_CP033811.1"/>
</dbReference>
<dbReference type="Proteomes" id="UP001350005">
    <property type="component" value="Unassembled WGS sequence"/>
</dbReference>
<organism evidence="2 3">
    <name type="scientific">Chryseobacterium arthrosphaerae</name>
    <dbReference type="NCBI Taxonomy" id="651561"/>
    <lineage>
        <taxon>Bacteria</taxon>
        <taxon>Pseudomonadati</taxon>
        <taxon>Bacteroidota</taxon>
        <taxon>Flavobacteriia</taxon>
        <taxon>Flavobacteriales</taxon>
        <taxon>Weeksellaceae</taxon>
        <taxon>Chryseobacterium group</taxon>
        <taxon>Chryseobacterium</taxon>
    </lineage>
</organism>
<keyword evidence="1" id="KW-0812">Transmembrane</keyword>
<dbReference type="EMBL" id="JAZGJU010000011">
    <property type="protein sequence ID" value="MEE6127154.1"/>
    <property type="molecule type" value="Genomic_DNA"/>
</dbReference>
<evidence type="ECO:0000256" key="1">
    <source>
        <dbReference type="SAM" id="Phobius"/>
    </source>
</evidence>
<proteinExistence type="predicted"/>
<feature type="transmembrane region" description="Helical" evidence="1">
    <location>
        <begin position="67"/>
        <end position="88"/>
    </location>
</feature>